<proteinExistence type="predicted"/>
<reference evidence="1 2" key="1">
    <citation type="submission" date="2016-10" db="EMBL/GenBank/DDBJ databases">
        <authorList>
            <person name="de Groot N.N."/>
        </authorList>
    </citation>
    <scope>NUCLEOTIDE SEQUENCE [LARGE SCALE GENOMIC DNA]</scope>
    <source>
        <strain evidence="1 2">CGMCC 4.3510</strain>
    </source>
</reference>
<evidence type="ECO:0000313" key="2">
    <source>
        <dbReference type="Proteomes" id="UP000199323"/>
    </source>
</evidence>
<accession>A0A1I2AQY6</accession>
<gene>
    <name evidence="1" type="ORF">SAMN05216251_103192</name>
</gene>
<organism evidence="1 2">
    <name type="scientific">Actinacidiphila alni</name>
    <dbReference type="NCBI Taxonomy" id="380248"/>
    <lineage>
        <taxon>Bacteria</taxon>
        <taxon>Bacillati</taxon>
        <taxon>Actinomycetota</taxon>
        <taxon>Actinomycetes</taxon>
        <taxon>Kitasatosporales</taxon>
        <taxon>Streptomycetaceae</taxon>
        <taxon>Actinacidiphila</taxon>
    </lineage>
</organism>
<keyword evidence="2" id="KW-1185">Reference proteome</keyword>
<dbReference type="EMBL" id="FONG01000003">
    <property type="protein sequence ID" value="SFE46381.1"/>
    <property type="molecule type" value="Genomic_DNA"/>
</dbReference>
<sequence length="170" mass="17873">MLAAWDQACVVRAGFDTTADSGYGVKEAADAVSRIAEATVRYGSDQLGRGTVVLLGQAVRSMGTGPAADRRAHLVSSFTKTLADKLTGLTETWPDLVEAADLPMVHKVVGLAMAGHTDLLTWRDEFGPVPEGEHHAMTAALALTAEFVDLVDGPGACGRRLLAELENDLG</sequence>
<protein>
    <submittedName>
        <fullName evidence="1">Uncharacterized protein</fullName>
    </submittedName>
</protein>
<dbReference type="AlphaFoldDB" id="A0A1I2AQY6"/>
<dbReference type="Proteomes" id="UP000199323">
    <property type="component" value="Unassembled WGS sequence"/>
</dbReference>
<evidence type="ECO:0000313" key="1">
    <source>
        <dbReference type="EMBL" id="SFE46381.1"/>
    </source>
</evidence>
<name>A0A1I2AQY6_9ACTN</name>